<dbReference type="AlphaFoldDB" id="A0A834JN69"/>
<dbReference type="PANTHER" id="PTHR31278:SF2">
    <property type="entry name" value="SMALL RIBOSOMAL SUBUNIT PROTEIN MS37"/>
    <property type="match status" value="1"/>
</dbReference>
<comment type="caution">
    <text evidence="1">The sequence shown here is derived from an EMBL/GenBank/DDBJ whole genome shotgun (WGS) entry which is preliminary data.</text>
</comment>
<evidence type="ECO:0000313" key="2">
    <source>
        <dbReference type="Proteomes" id="UP000614350"/>
    </source>
</evidence>
<keyword evidence="2" id="KW-1185">Reference proteome</keyword>
<dbReference type="PANTHER" id="PTHR31278">
    <property type="entry name" value="CHCHD1"/>
    <property type="match status" value="1"/>
</dbReference>
<dbReference type="GO" id="GO:0003723">
    <property type="term" value="F:RNA binding"/>
    <property type="evidence" value="ECO:0007669"/>
    <property type="project" value="TreeGrafter"/>
</dbReference>
<dbReference type="GO" id="GO:0005761">
    <property type="term" value="C:mitochondrial ribosome"/>
    <property type="evidence" value="ECO:0007669"/>
    <property type="project" value="InterPro"/>
</dbReference>
<dbReference type="InterPro" id="IPR009069">
    <property type="entry name" value="Cys_alpha_HP_mot_SF"/>
</dbReference>
<evidence type="ECO:0008006" key="3">
    <source>
        <dbReference type="Google" id="ProtNLM"/>
    </source>
</evidence>
<dbReference type="PROSITE" id="PS51808">
    <property type="entry name" value="CHCH"/>
    <property type="match status" value="1"/>
</dbReference>
<gene>
    <name evidence="1" type="ORF">HZH66_009687</name>
</gene>
<organism evidence="1 2">
    <name type="scientific">Vespula vulgaris</name>
    <name type="common">Yellow jacket</name>
    <name type="synonym">Wasp</name>
    <dbReference type="NCBI Taxonomy" id="7454"/>
    <lineage>
        <taxon>Eukaryota</taxon>
        <taxon>Metazoa</taxon>
        <taxon>Ecdysozoa</taxon>
        <taxon>Arthropoda</taxon>
        <taxon>Hexapoda</taxon>
        <taxon>Insecta</taxon>
        <taxon>Pterygota</taxon>
        <taxon>Neoptera</taxon>
        <taxon>Endopterygota</taxon>
        <taxon>Hymenoptera</taxon>
        <taxon>Apocrita</taxon>
        <taxon>Aculeata</taxon>
        <taxon>Vespoidea</taxon>
        <taxon>Vespidae</taxon>
        <taxon>Vespinae</taxon>
        <taxon>Vespula</taxon>
    </lineage>
</organism>
<protein>
    <recommendedName>
        <fullName evidence="3">Coiled-coil-helix-coiled-coil-helix domain-containing protein 1</fullName>
    </recommendedName>
</protein>
<sequence length="118" mass="13605">MRFTLPYFNGRRPQSEKKVPFKVLKPLVLSNRVSHKGSDIPGKGCLHELTILLTCLREKEFNNFDCTKELASFEQCNKKFAKLSRDMKTLRSQTMPVPNSKVHSSKQISHLLNLFPTQ</sequence>
<proteinExistence type="predicted"/>
<dbReference type="InterPro" id="IPR033620">
    <property type="entry name" value="Ribosomal_mS37_met"/>
</dbReference>
<dbReference type="SUPFAM" id="SSF47072">
    <property type="entry name" value="Cysteine alpha-hairpin motif"/>
    <property type="match status" value="1"/>
</dbReference>
<reference evidence="1" key="1">
    <citation type="journal article" date="2020" name="G3 (Bethesda)">
        <title>High-Quality Assemblies for Three Invasive Social Wasps from the &lt;i&gt;Vespula&lt;/i&gt; Genus.</title>
        <authorList>
            <person name="Harrop T.W.R."/>
            <person name="Guhlin J."/>
            <person name="McLaughlin G.M."/>
            <person name="Permina E."/>
            <person name="Stockwell P."/>
            <person name="Gilligan J."/>
            <person name="Le Lec M.F."/>
            <person name="Gruber M.A.M."/>
            <person name="Quinn O."/>
            <person name="Lovegrove M."/>
            <person name="Duncan E.J."/>
            <person name="Remnant E.J."/>
            <person name="Van Eeckhoven J."/>
            <person name="Graham B."/>
            <person name="Knapp R.A."/>
            <person name="Langford K.W."/>
            <person name="Kronenberg Z."/>
            <person name="Press M.O."/>
            <person name="Eacker S.M."/>
            <person name="Wilson-Rankin E.E."/>
            <person name="Purcell J."/>
            <person name="Lester P.J."/>
            <person name="Dearden P.K."/>
        </authorList>
    </citation>
    <scope>NUCLEOTIDE SEQUENCE</scope>
    <source>
        <strain evidence="1">Marl-1</strain>
    </source>
</reference>
<dbReference type="EMBL" id="JACSEA010000010">
    <property type="protein sequence ID" value="KAF7391207.1"/>
    <property type="molecule type" value="Genomic_DNA"/>
</dbReference>
<dbReference type="GO" id="GO:0032543">
    <property type="term" value="P:mitochondrial translation"/>
    <property type="evidence" value="ECO:0007669"/>
    <property type="project" value="InterPro"/>
</dbReference>
<dbReference type="Proteomes" id="UP000614350">
    <property type="component" value="Unassembled WGS sequence"/>
</dbReference>
<evidence type="ECO:0000313" key="1">
    <source>
        <dbReference type="EMBL" id="KAF7391207.1"/>
    </source>
</evidence>
<name>A0A834JN69_VESVU</name>
<accession>A0A834JN69</accession>
<dbReference type="GO" id="GO:0005654">
    <property type="term" value="C:nucleoplasm"/>
    <property type="evidence" value="ECO:0007669"/>
    <property type="project" value="TreeGrafter"/>
</dbReference>